<feature type="transmembrane region" description="Helical" evidence="1">
    <location>
        <begin position="110"/>
        <end position="130"/>
    </location>
</feature>
<dbReference type="EMBL" id="JBHLVX010000060">
    <property type="protein sequence ID" value="MFC0269468.1"/>
    <property type="molecule type" value="Genomic_DNA"/>
</dbReference>
<organism evidence="2 3">
    <name type="scientific">Kushneria aurantia</name>
    <dbReference type="NCBI Taxonomy" id="504092"/>
    <lineage>
        <taxon>Bacteria</taxon>
        <taxon>Pseudomonadati</taxon>
        <taxon>Pseudomonadota</taxon>
        <taxon>Gammaproteobacteria</taxon>
        <taxon>Oceanospirillales</taxon>
        <taxon>Halomonadaceae</taxon>
        <taxon>Kushneria</taxon>
    </lineage>
</organism>
<proteinExistence type="predicted"/>
<keyword evidence="1" id="KW-0472">Membrane</keyword>
<reference evidence="2 3" key="1">
    <citation type="submission" date="2024-09" db="EMBL/GenBank/DDBJ databases">
        <authorList>
            <person name="Sun Q."/>
            <person name="Mori K."/>
        </authorList>
    </citation>
    <scope>NUCLEOTIDE SEQUENCE [LARGE SCALE GENOMIC DNA]</scope>
    <source>
        <strain evidence="2 3">CCM 7415</strain>
    </source>
</reference>
<keyword evidence="3" id="KW-1185">Reference proteome</keyword>
<protein>
    <submittedName>
        <fullName evidence="2">Uncharacterized protein</fullName>
    </submittedName>
</protein>
<evidence type="ECO:0000313" key="3">
    <source>
        <dbReference type="Proteomes" id="UP001589814"/>
    </source>
</evidence>
<dbReference type="Proteomes" id="UP001589814">
    <property type="component" value="Unassembled WGS sequence"/>
</dbReference>
<dbReference type="RefSeq" id="WP_019951101.1">
    <property type="nucleotide sequence ID" value="NZ_JBHLVX010000060.1"/>
</dbReference>
<feature type="transmembrane region" description="Helical" evidence="1">
    <location>
        <begin position="22"/>
        <end position="40"/>
    </location>
</feature>
<name>A0ABV6G724_9GAMM</name>
<evidence type="ECO:0000313" key="2">
    <source>
        <dbReference type="EMBL" id="MFC0269468.1"/>
    </source>
</evidence>
<comment type="caution">
    <text evidence="2">The sequence shown here is derived from an EMBL/GenBank/DDBJ whole genome shotgun (WGS) entry which is preliminary data.</text>
</comment>
<keyword evidence="1" id="KW-1133">Transmembrane helix</keyword>
<evidence type="ECO:0000256" key="1">
    <source>
        <dbReference type="SAM" id="Phobius"/>
    </source>
</evidence>
<accession>A0ABV6G724</accession>
<sequence>MAGGHGNGNNDPATALGFMGRLSAAVIAPVAVYLLLWQIGLGLAQPRFEGAALGMVVNLLSVVIPALGVLAAVAVAGRRSGSLIGAPVMVLFFLYLYISSAVTLEWLPPLLTLVGAGLGVALARWCPVMGEEVFARFRR</sequence>
<gene>
    <name evidence="2" type="ORF">ACFFHW_15985</name>
</gene>
<keyword evidence="1" id="KW-0812">Transmembrane</keyword>
<feature type="transmembrane region" description="Helical" evidence="1">
    <location>
        <begin position="52"/>
        <end position="76"/>
    </location>
</feature>
<feature type="transmembrane region" description="Helical" evidence="1">
    <location>
        <begin position="83"/>
        <end position="104"/>
    </location>
</feature>